<dbReference type="Proteomes" id="UP000800039">
    <property type="component" value="Unassembled WGS sequence"/>
</dbReference>
<dbReference type="RefSeq" id="XP_040785310.1">
    <property type="nucleotide sequence ID" value="XM_040935036.1"/>
</dbReference>
<name>A0A9P4GBU6_9PLEO</name>
<protein>
    <recommendedName>
        <fullName evidence="2">Aminoglycoside phosphotransferase domain-containing protein</fullName>
    </recommendedName>
</protein>
<dbReference type="GeneID" id="63852287"/>
<evidence type="ECO:0000256" key="1">
    <source>
        <dbReference type="SAM" id="MobiDB-lite"/>
    </source>
</evidence>
<dbReference type="OrthoDB" id="10003767at2759"/>
<dbReference type="EMBL" id="ML976617">
    <property type="protein sequence ID" value="KAF1842747.1"/>
    <property type="molecule type" value="Genomic_DNA"/>
</dbReference>
<dbReference type="InterPro" id="IPR051678">
    <property type="entry name" value="AGP_Transferase"/>
</dbReference>
<feature type="domain" description="Aminoglycoside phosphotransferase" evidence="2">
    <location>
        <begin position="64"/>
        <end position="288"/>
    </location>
</feature>
<organism evidence="3 4">
    <name type="scientific">Cucurbitaria berberidis CBS 394.84</name>
    <dbReference type="NCBI Taxonomy" id="1168544"/>
    <lineage>
        <taxon>Eukaryota</taxon>
        <taxon>Fungi</taxon>
        <taxon>Dikarya</taxon>
        <taxon>Ascomycota</taxon>
        <taxon>Pezizomycotina</taxon>
        <taxon>Dothideomycetes</taxon>
        <taxon>Pleosporomycetidae</taxon>
        <taxon>Pleosporales</taxon>
        <taxon>Pleosporineae</taxon>
        <taxon>Cucurbitariaceae</taxon>
        <taxon>Cucurbitaria</taxon>
    </lineage>
</organism>
<dbReference type="PANTHER" id="PTHR21310:SF56">
    <property type="entry name" value="AMINOGLYCOSIDE PHOSPHOTRANSFERASE DOMAIN-CONTAINING PROTEIN"/>
    <property type="match status" value="1"/>
</dbReference>
<proteinExistence type="predicted"/>
<feature type="compositionally biased region" description="Basic and acidic residues" evidence="1">
    <location>
        <begin position="1"/>
        <end position="11"/>
    </location>
</feature>
<dbReference type="PANTHER" id="PTHR21310">
    <property type="entry name" value="AMINOGLYCOSIDE PHOSPHOTRANSFERASE-RELATED-RELATED"/>
    <property type="match status" value="1"/>
</dbReference>
<accession>A0A9P4GBU6</accession>
<dbReference type="Gene3D" id="3.90.1200.10">
    <property type="match status" value="1"/>
</dbReference>
<sequence>MQHKSGEHIEPEVSNVANEEAASETSTIRHSHEPFEYFQHKKYSFKWFKSQYLGALRKSKSHGAESYIVRIPRQDGDDMDRNVAILKATRSQLKLPVPNVITYDLSASNVFEKPYMIQKRLPGQNLAQLWKSLNMEQKQCAVKRITDLFSRIASVEGPAGDISLENLSRAPNGCIHIEKFCVPARGLEDESFDKANTWSALPQKPLDHLLEQCERWREYQTSQGACFDEIWDSFAAISKALEARGFLDGPSGLLHGDLKAYNLLAEVQSPTEVEITGVIDWDYAVVAPECVAYRAPFWLWIPEDMDSADEDDESNANLEPCSDEGRIFKDVFLSHASEKFKRYAFSPEALLARRMFLILQKGIFGPWNMMEADNIIRDWDELHPGDNVTTADIGANASIGIFY</sequence>
<dbReference type="InterPro" id="IPR002575">
    <property type="entry name" value="Aminoglycoside_PTrfase"/>
</dbReference>
<comment type="caution">
    <text evidence="3">The sequence shown here is derived from an EMBL/GenBank/DDBJ whole genome shotgun (WGS) entry which is preliminary data.</text>
</comment>
<dbReference type="InterPro" id="IPR011009">
    <property type="entry name" value="Kinase-like_dom_sf"/>
</dbReference>
<dbReference type="AlphaFoldDB" id="A0A9P4GBU6"/>
<keyword evidence="4" id="KW-1185">Reference proteome</keyword>
<reference evidence="3" key="1">
    <citation type="submission" date="2020-01" db="EMBL/GenBank/DDBJ databases">
        <authorList>
            <consortium name="DOE Joint Genome Institute"/>
            <person name="Haridas S."/>
            <person name="Albert R."/>
            <person name="Binder M."/>
            <person name="Bloem J."/>
            <person name="Labutti K."/>
            <person name="Salamov A."/>
            <person name="Andreopoulos B."/>
            <person name="Baker S.E."/>
            <person name="Barry K."/>
            <person name="Bills G."/>
            <person name="Bluhm B.H."/>
            <person name="Cannon C."/>
            <person name="Castanera R."/>
            <person name="Culley D.E."/>
            <person name="Daum C."/>
            <person name="Ezra D."/>
            <person name="Gonzalez J.B."/>
            <person name="Henrissat B."/>
            <person name="Kuo A."/>
            <person name="Liang C."/>
            <person name="Lipzen A."/>
            <person name="Lutzoni F."/>
            <person name="Magnuson J."/>
            <person name="Mondo S."/>
            <person name="Nolan M."/>
            <person name="Ohm R."/>
            <person name="Pangilinan J."/>
            <person name="Park H.-J."/>
            <person name="Ramirez L."/>
            <person name="Alfaro M."/>
            <person name="Sun H."/>
            <person name="Tritt A."/>
            <person name="Yoshinaga Y."/>
            <person name="Zwiers L.-H."/>
            <person name="Turgeon B.G."/>
            <person name="Goodwin S.B."/>
            <person name="Spatafora J.W."/>
            <person name="Crous P.W."/>
            <person name="Grigoriev I.V."/>
        </authorList>
    </citation>
    <scope>NUCLEOTIDE SEQUENCE</scope>
    <source>
        <strain evidence="3">CBS 394.84</strain>
    </source>
</reference>
<dbReference type="Pfam" id="PF01636">
    <property type="entry name" value="APH"/>
    <property type="match status" value="1"/>
</dbReference>
<gene>
    <name evidence="3" type="ORF">K460DRAFT_378058</name>
</gene>
<evidence type="ECO:0000313" key="3">
    <source>
        <dbReference type="EMBL" id="KAF1842747.1"/>
    </source>
</evidence>
<evidence type="ECO:0000259" key="2">
    <source>
        <dbReference type="Pfam" id="PF01636"/>
    </source>
</evidence>
<evidence type="ECO:0000313" key="4">
    <source>
        <dbReference type="Proteomes" id="UP000800039"/>
    </source>
</evidence>
<feature type="region of interest" description="Disordered" evidence="1">
    <location>
        <begin position="1"/>
        <end position="28"/>
    </location>
</feature>
<dbReference type="SUPFAM" id="SSF56112">
    <property type="entry name" value="Protein kinase-like (PK-like)"/>
    <property type="match status" value="1"/>
</dbReference>